<dbReference type="Gene3D" id="2.30.38.10">
    <property type="entry name" value="Luciferase, Domain 3"/>
    <property type="match status" value="1"/>
</dbReference>
<dbReference type="CDD" id="cd05930">
    <property type="entry name" value="A_NRPS"/>
    <property type="match status" value="1"/>
</dbReference>
<dbReference type="InterPro" id="IPR045851">
    <property type="entry name" value="AMP-bd_C_sf"/>
</dbReference>
<dbReference type="SUPFAM" id="SSF56801">
    <property type="entry name" value="Acetyl-CoA synthetase-like"/>
    <property type="match status" value="1"/>
</dbReference>
<dbReference type="PROSITE" id="PS00455">
    <property type="entry name" value="AMP_BINDING"/>
    <property type="match status" value="1"/>
</dbReference>
<feature type="region of interest" description="Disordered" evidence="4">
    <location>
        <begin position="146"/>
        <end position="186"/>
    </location>
</feature>
<dbReference type="Gene3D" id="1.10.1200.10">
    <property type="entry name" value="ACP-like"/>
    <property type="match status" value="1"/>
</dbReference>
<feature type="compositionally biased region" description="Polar residues" evidence="4">
    <location>
        <begin position="156"/>
        <end position="182"/>
    </location>
</feature>
<gene>
    <name evidence="6" type="ORF">BJX68DRAFT_276324</name>
</gene>
<dbReference type="InterPro" id="IPR020845">
    <property type="entry name" value="AMP-binding_CS"/>
</dbReference>
<dbReference type="Pfam" id="PF07993">
    <property type="entry name" value="NAD_binding_4"/>
    <property type="match status" value="1"/>
</dbReference>
<dbReference type="InterPro" id="IPR009081">
    <property type="entry name" value="PP-bd_ACP"/>
</dbReference>
<sequence>MACLPGNKASLIKTEPGLSYEPDLRSLFENQVLTNPTATAIISNGQALSYTELHTKSSSLSCQIQTLALRDSAPIGILIPRGINHTLAQVAIVYAGRACVPLDTKLSDDSLKSMFDNLHASFILADQGNAHRLGDVAHLLVDHTHTGHGEDEQEAPSPSSLAQPLRAPTSSCSHIFHTSGTSGRPKAVPLPASGLINLCREPDANWIQRGQRVGHAASVVFDISLVEIWGSLLNGATIVVIPMETVLDPLELSNFIQTQRLDVLQLTTSLLDVTTYACPGAFATLDTLITGGEAINCQSIRAILSSQGAPRRIINGYGPTECSVYCLWHCVSRREAKQGLIPVGRPLRNVETFLVDEALIPVGVGEVGELLVSGAGVASGYSGESKRADSSFITYTCCNEFPNMATRHVYRTGDLMRKDECGLHYYVGRKDNQVKISGQRVELEMIESILQEMDLVSTATVIKITPQELGRSAFLVAFCVPKSSSVTAAAILEDYVGRNPRLVVPRFKLTEALPLRTNGKVDRGQLQRQYTRETVSSHVGARQGGSLAAELRYLWLNVLGIPDQDLQPTDDFIALGGNSLMVASLIAKINHSFGISLRASTLYDKMTLQGLTQLLTTLHRDGPRGLPVGANEEDAWLRDSRLGDHLQPSRESPVVTDWTAASEAKVFLTGATGFVGAFFLAALLHKPFVKHVCCLVRAHDAAHGRLRLQKTLLRYHLYPSNLDLDRLTVVPGSFGEAQLGLDTQQYNHYAEWASVVFHLGAKVNYLATYSAHRKDNVLGTVHMLEFATHKRTKPIHYTSTIAAYGPTGHVLGTKFLPEDERPASHIASLHYDTGYAQSQFVAETIAWRAIDTGIPVTIYRPGFVLGHSHSGVCNPDDFISRLFASCMEMGAYPILPRQRKEFVPVDFVVDALLHISSSSCTSAGQHLGHALNLVHPDPASAIDVCAAFALLNRISPHRDPMRGIPYTEWVRSLSLRPEDPLYPLVPMLKEKVLGDRTRWEVYEDMAEYGRGNLRRALRAAPEIVRGCGTMERLFERCLGSWLGVLNDK</sequence>
<comment type="caution">
    <text evidence="6">The sequence shown here is derived from an EMBL/GenBank/DDBJ whole genome shotgun (WGS) entry which is preliminary data.</text>
</comment>
<keyword evidence="7" id="KW-1185">Reference proteome</keyword>
<protein>
    <recommendedName>
        <fullName evidence="5">Carrier domain-containing protein</fullName>
    </recommendedName>
</protein>
<dbReference type="InterPro" id="IPR036736">
    <property type="entry name" value="ACP-like_sf"/>
</dbReference>
<dbReference type="EMBL" id="JBFXLR010000026">
    <property type="protein sequence ID" value="KAL2848271.1"/>
    <property type="molecule type" value="Genomic_DNA"/>
</dbReference>
<dbReference type="Pfam" id="PF00501">
    <property type="entry name" value="AMP-binding"/>
    <property type="match status" value="1"/>
</dbReference>
<name>A0ABR4K7J3_9EURO</name>
<dbReference type="InterPro" id="IPR036291">
    <property type="entry name" value="NAD(P)-bd_dom_sf"/>
</dbReference>
<dbReference type="InterPro" id="IPR013120">
    <property type="entry name" value="FAR_NAD-bd"/>
</dbReference>
<evidence type="ECO:0000256" key="2">
    <source>
        <dbReference type="ARBA" id="ARBA00022553"/>
    </source>
</evidence>
<dbReference type="Gene3D" id="3.30.300.30">
    <property type="match status" value="1"/>
</dbReference>
<dbReference type="CDD" id="cd05235">
    <property type="entry name" value="SDR_e1"/>
    <property type="match status" value="1"/>
</dbReference>
<dbReference type="InterPro" id="IPR010080">
    <property type="entry name" value="Thioester_reductase-like_dom"/>
</dbReference>
<evidence type="ECO:0000313" key="7">
    <source>
        <dbReference type="Proteomes" id="UP001610444"/>
    </source>
</evidence>
<comment type="similarity">
    <text evidence="3">Belongs to the NRP synthetase family.</text>
</comment>
<dbReference type="PANTHER" id="PTHR44845">
    <property type="entry name" value="CARRIER DOMAIN-CONTAINING PROTEIN"/>
    <property type="match status" value="1"/>
</dbReference>
<dbReference type="SUPFAM" id="SSF47336">
    <property type="entry name" value="ACP-like"/>
    <property type="match status" value="1"/>
</dbReference>
<dbReference type="SMART" id="SM00823">
    <property type="entry name" value="PKS_PP"/>
    <property type="match status" value="1"/>
</dbReference>
<dbReference type="Gene3D" id="3.40.50.980">
    <property type="match status" value="2"/>
</dbReference>
<evidence type="ECO:0000256" key="3">
    <source>
        <dbReference type="ARBA" id="ARBA00029454"/>
    </source>
</evidence>
<dbReference type="PANTHER" id="PTHR44845:SF6">
    <property type="entry name" value="BETA-ALANINE-ACTIVATING ENZYME"/>
    <property type="match status" value="1"/>
</dbReference>
<dbReference type="SMART" id="SM01294">
    <property type="entry name" value="PKS_PP_betabranch"/>
    <property type="match status" value="1"/>
</dbReference>
<evidence type="ECO:0000259" key="5">
    <source>
        <dbReference type="PROSITE" id="PS50075"/>
    </source>
</evidence>
<evidence type="ECO:0000313" key="6">
    <source>
        <dbReference type="EMBL" id="KAL2848271.1"/>
    </source>
</evidence>
<feature type="domain" description="Carrier" evidence="5">
    <location>
        <begin position="542"/>
        <end position="619"/>
    </location>
</feature>
<reference evidence="6 7" key="1">
    <citation type="submission" date="2024-07" db="EMBL/GenBank/DDBJ databases">
        <title>Section-level genome sequencing and comparative genomics of Aspergillus sections Usti and Cavernicolus.</title>
        <authorList>
            <consortium name="Lawrence Berkeley National Laboratory"/>
            <person name="Nybo J.L."/>
            <person name="Vesth T.C."/>
            <person name="Theobald S."/>
            <person name="Frisvad J.C."/>
            <person name="Larsen T.O."/>
            <person name="Kjaerboelling I."/>
            <person name="Rothschild-Mancinelli K."/>
            <person name="Lyhne E.K."/>
            <person name="Kogle M.E."/>
            <person name="Barry K."/>
            <person name="Clum A."/>
            <person name="Na H."/>
            <person name="Ledsgaard L."/>
            <person name="Lin J."/>
            <person name="Lipzen A."/>
            <person name="Kuo A."/>
            <person name="Riley R."/>
            <person name="Mondo S."/>
            <person name="LaButti K."/>
            <person name="Haridas S."/>
            <person name="Pangalinan J."/>
            <person name="Salamov A.A."/>
            <person name="Simmons B.A."/>
            <person name="Magnuson J.K."/>
            <person name="Chen J."/>
            <person name="Drula E."/>
            <person name="Henrissat B."/>
            <person name="Wiebenga A."/>
            <person name="Lubbers R.J."/>
            <person name="Gomes A.C."/>
            <person name="Macurrencykelacurrency M.R."/>
            <person name="Stajich J."/>
            <person name="Grigoriev I.V."/>
            <person name="Mortensen U.H."/>
            <person name="De vries R.P."/>
            <person name="Baker S.E."/>
            <person name="Andersen M.R."/>
        </authorList>
    </citation>
    <scope>NUCLEOTIDE SEQUENCE [LARGE SCALE GENOMIC DNA]</scope>
    <source>
        <strain evidence="6 7">CBS 756.74</strain>
    </source>
</reference>
<dbReference type="SUPFAM" id="SSF51735">
    <property type="entry name" value="NAD(P)-binding Rossmann-fold domains"/>
    <property type="match status" value="1"/>
</dbReference>
<dbReference type="Gene3D" id="3.40.50.720">
    <property type="entry name" value="NAD(P)-binding Rossmann-like Domain"/>
    <property type="match status" value="1"/>
</dbReference>
<dbReference type="NCBIfam" id="TIGR01746">
    <property type="entry name" value="Thioester-redct"/>
    <property type="match status" value="1"/>
</dbReference>
<dbReference type="Proteomes" id="UP001610444">
    <property type="component" value="Unassembled WGS sequence"/>
</dbReference>
<organism evidence="6 7">
    <name type="scientific">Aspergillus pseudodeflectus</name>
    <dbReference type="NCBI Taxonomy" id="176178"/>
    <lineage>
        <taxon>Eukaryota</taxon>
        <taxon>Fungi</taxon>
        <taxon>Dikarya</taxon>
        <taxon>Ascomycota</taxon>
        <taxon>Pezizomycotina</taxon>
        <taxon>Eurotiomycetes</taxon>
        <taxon>Eurotiomycetidae</taxon>
        <taxon>Eurotiales</taxon>
        <taxon>Aspergillaceae</taxon>
        <taxon>Aspergillus</taxon>
        <taxon>Aspergillus subgen. Nidulantes</taxon>
    </lineage>
</organism>
<dbReference type="PROSITE" id="PS50075">
    <property type="entry name" value="CARRIER"/>
    <property type="match status" value="1"/>
</dbReference>
<keyword evidence="2" id="KW-0597">Phosphoprotein</keyword>
<keyword evidence="1" id="KW-0596">Phosphopantetheine</keyword>
<dbReference type="InterPro" id="IPR020806">
    <property type="entry name" value="PKS_PP-bd"/>
</dbReference>
<dbReference type="InterPro" id="IPR000873">
    <property type="entry name" value="AMP-dep_synth/lig_dom"/>
</dbReference>
<proteinExistence type="inferred from homology"/>
<dbReference type="RefSeq" id="XP_070898179.1">
    <property type="nucleotide sequence ID" value="XM_071048075.1"/>
</dbReference>
<dbReference type="GeneID" id="98163239"/>
<accession>A0ABR4K7J3</accession>
<dbReference type="Pfam" id="PF00550">
    <property type="entry name" value="PP-binding"/>
    <property type="match status" value="1"/>
</dbReference>
<evidence type="ECO:0000256" key="4">
    <source>
        <dbReference type="SAM" id="MobiDB-lite"/>
    </source>
</evidence>
<evidence type="ECO:0000256" key="1">
    <source>
        <dbReference type="ARBA" id="ARBA00022450"/>
    </source>
</evidence>